<dbReference type="PROSITE" id="PS00878">
    <property type="entry name" value="ODR_DC_2_1"/>
    <property type="match status" value="1"/>
</dbReference>
<dbReference type="PRINTS" id="PR01179">
    <property type="entry name" value="ODADCRBXLASE"/>
</dbReference>
<feature type="binding site" evidence="5">
    <location>
        <position position="341"/>
    </location>
    <ligand>
        <name>substrate</name>
    </ligand>
</feature>
<proteinExistence type="inferred from homology"/>
<feature type="modified residue" description="N6-(pyridoxal phosphate)lysine" evidence="5">
    <location>
        <position position="59"/>
    </location>
</feature>
<dbReference type="InterPro" id="IPR022644">
    <property type="entry name" value="De-COase2_N"/>
</dbReference>
<feature type="binding site" evidence="5">
    <location>
        <position position="314"/>
    </location>
    <ligand>
        <name>substrate</name>
    </ligand>
</feature>
<comment type="cofactor">
    <cofactor evidence="1 5 7">
        <name>pyridoxal 5'-phosphate</name>
        <dbReference type="ChEBI" id="CHEBI:597326"/>
    </cofactor>
</comment>
<feature type="binding site" evidence="5">
    <location>
        <position position="310"/>
    </location>
    <ligand>
        <name>substrate</name>
    </ligand>
</feature>
<dbReference type="SUPFAM" id="SSF51419">
    <property type="entry name" value="PLP-binding barrel"/>
    <property type="match status" value="1"/>
</dbReference>
<dbReference type="InterPro" id="IPR002986">
    <property type="entry name" value="DAP_deCOOHase_LysA"/>
</dbReference>
<dbReference type="InterPro" id="IPR029066">
    <property type="entry name" value="PLP-binding_barrel"/>
</dbReference>
<feature type="binding site" evidence="5">
    <location>
        <position position="368"/>
    </location>
    <ligand>
        <name>pyridoxal 5'-phosphate</name>
        <dbReference type="ChEBI" id="CHEBI:597326"/>
    </ligand>
</feature>
<dbReference type="PRINTS" id="PR01181">
    <property type="entry name" value="DAPDCRBXLASE"/>
</dbReference>
<dbReference type="Proteomes" id="UP001556709">
    <property type="component" value="Unassembled WGS sequence"/>
</dbReference>
<dbReference type="InterPro" id="IPR022643">
    <property type="entry name" value="De-COase2_C"/>
</dbReference>
<comment type="caution">
    <text evidence="10">The sequence shown here is derived from an EMBL/GenBank/DDBJ whole genome shotgun (WGS) entry which is preliminary data.</text>
</comment>
<dbReference type="PANTHER" id="PTHR43727">
    <property type="entry name" value="DIAMINOPIMELATE DECARBOXYLASE"/>
    <property type="match status" value="1"/>
</dbReference>
<dbReference type="SUPFAM" id="SSF50621">
    <property type="entry name" value="Alanine racemase C-terminal domain-like"/>
    <property type="match status" value="1"/>
</dbReference>
<evidence type="ECO:0000313" key="11">
    <source>
        <dbReference type="Proteomes" id="UP001556709"/>
    </source>
</evidence>
<feature type="domain" description="Orn/DAP/Arg decarboxylase 2 N-terminal" evidence="9">
    <location>
        <begin position="34"/>
        <end position="278"/>
    </location>
</feature>
<dbReference type="GO" id="GO:0008836">
    <property type="term" value="F:diaminopimelate decarboxylase activity"/>
    <property type="evidence" value="ECO:0007669"/>
    <property type="project" value="UniProtKB-EC"/>
</dbReference>
<keyword evidence="3 5" id="KW-0663">Pyridoxal phosphate</keyword>
<name>A0ABV3TD52_9GAMM</name>
<feature type="binding site" evidence="5">
    <location>
        <begin position="272"/>
        <end position="275"/>
    </location>
    <ligand>
        <name>pyridoxal 5'-phosphate</name>
        <dbReference type="ChEBI" id="CHEBI:597326"/>
    </ligand>
</feature>
<dbReference type="HAMAP" id="MF_02120">
    <property type="entry name" value="LysA"/>
    <property type="match status" value="1"/>
</dbReference>
<dbReference type="CDD" id="cd06828">
    <property type="entry name" value="PLPDE_III_DapDC"/>
    <property type="match status" value="1"/>
</dbReference>
<dbReference type="PANTHER" id="PTHR43727:SF2">
    <property type="entry name" value="GROUP IV DECARBOXYLASE"/>
    <property type="match status" value="1"/>
</dbReference>
<dbReference type="InterPro" id="IPR009006">
    <property type="entry name" value="Ala_racemase/Decarboxylase_C"/>
</dbReference>
<accession>A0ABV3TD52</accession>
<evidence type="ECO:0000256" key="1">
    <source>
        <dbReference type="ARBA" id="ARBA00001933"/>
    </source>
</evidence>
<evidence type="ECO:0000259" key="9">
    <source>
        <dbReference type="Pfam" id="PF02784"/>
    </source>
</evidence>
<evidence type="ECO:0000256" key="2">
    <source>
        <dbReference type="ARBA" id="ARBA00022793"/>
    </source>
</evidence>
<evidence type="ECO:0000256" key="4">
    <source>
        <dbReference type="ARBA" id="ARBA00023239"/>
    </source>
</evidence>
<feature type="domain" description="Orn/DAP/Arg decarboxylase 2 C-terminal" evidence="8">
    <location>
        <begin position="29"/>
        <end position="366"/>
    </location>
</feature>
<comment type="catalytic activity">
    <reaction evidence="5 7">
        <text>meso-2,6-diaminopimelate + H(+) = L-lysine + CO2</text>
        <dbReference type="Rhea" id="RHEA:15101"/>
        <dbReference type="ChEBI" id="CHEBI:15378"/>
        <dbReference type="ChEBI" id="CHEBI:16526"/>
        <dbReference type="ChEBI" id="CHEBI:32551"/>
        <dbReference type="ChEBI" id="CHEBI:57791"/>
        <dbReference type="EC" id="4.1.1.20"/>
    </reaction>
</comment>
<feature type="binding site" evidence="5">
    <location>
        <position position="238"/>
    </location>
    <ligand>
        <name>pyridoxal 5'-phosphate</name>
        <dbReference type="ChEBI" id="CHEBI:597326"/>
    </ligand>
</feature>
<dbReference type="RefSeq" id="WP_367959141.1">
    <property type="nucleotide sequence ID" value="NZ_JBAKFK010000003.1"/>
</dbReference>
<dbReference type="Pfam" id="PF00278">
    <property type="entry name" value="Orn_DAP_Arg_deC"/>
    <property type="match status" value="1"/>
</dbReference>
<keyword evidence="2 5" id="KW-0210">Decarboxylase</keyword>
<evidence type="ECO:0000256" key="6">
    <source>
        <dbReference type="NCBIfam" id="TIGR01048"/>
    </source>
</evidence>
<dbReference type="Pfam" id="PF02784">
    <property type="entry name" value="Orn_Arg_deC_N"/>
    <property type="match status" value="1"/>
</dbReference>
<comment type="function">
    <text evidence="5">Specifically catalyzes the decarboxylation of meso-diaminopimelate (meso-DAP) to L-lysine.</text>
</comment>
<comment type="similarity">
    <text evidence="5">Belongs to the Orn/Lys/Arg decarboxylase class-II family. LysA subfamily.</text>
</comment>
<evidence type="ECO:0000313" key="10">
    <source>
        <dbReference type="EMBL" id="MEX0469533.1"/>
    </source>
</evidence>
<evidence type="ECO:0000256" key="7">
    <source>
        <dbReference type="RuleBase" id="RU003738"/>
    </source>
</evidence>
<protein>
    <recommendedName>
        <fullName evidence="5 6">Diaminopimelate decarboxylase</fullName>
        <shortName evidence="5">DAP decarboxylase</shortName>
        <shortName evidence="5">DAPDC</shortName>
        <ecNumber evidence="5 6">4.1.1.20</ecNumber>
    </recommendedName>
</protein>
<dbReference type="InterPro" id="IPR022657">
    <property type="entry name" value="De-COase2_CS"/>
</dbReference>
<evidence type="ECO:0000259" key="8">
    <source>
        <dbReference type="Pfam" id="PF00278"/>
    </source>
</evidence>
<dbReference type="EMBL" id="JBAKFM010000003">
    <property type="protein sequence ID" value="MEX0469533.1"/>
    <property type="molecule type" value="Genomic_DNA"/>
</dbReference>
<comment type="pathway">
    <text evidence="5 7">Amino-acid biosynthesis; L-lysine biosynthesis via DAP pathway; L-lysine from DL-2,6-diaminopimelate: step 1/1.</text>
</comment>
<dbReference type="Gene3D" id="2.40.37.10">
    <property type="entry name" value="Lyase, Ornithine Decarboxylase, Chain A, domain 1"/>
    <property type="match status" value="1"/>
</dbReference>
<dbReference type="InterPro" id="IPR022653">
    <property type="entry name" value="De-COase2_pyr-phos_BS"/>
</dbReference>
<keyword evidence="11" id="KW-1185">Reference proteome</keyword>
<gene>
    <name evidence="5 10" type="primary">lysA</name>
    <name evidence="10" type="ORF">V6X73_07325</name>
</gene>
<comment type="subunit">
    <text evidence="5">Homodimer.</text>
</comment>
<feature type="binding site" evidence="5">
    <location>
        <position position="368"/>
    </location>
    <ligand>
        <name>substrate</name>
    </ligand>
</feature>
<feature type="binding site" evidence="5">
    <location>
        <position position="275"/>
    </location>
    <ligand>
        <name>substrate</name>
    </ligand>
</feature>
<dbReference type="InterPro" id="IPR000183">
    <property type="entry name" value="Orn/DAP/Arg_de-COase"/>
</dbReference>
<keyword evidence="5" id="KW-0028">Amino-acid biosynthesis</keyword>
<keyword evidence="5 7" id="KW-0457">Lysine biosynthesis</keyword>
<sequence>MSLSRRNDELWIEGCNARALADGHGTPLYVYSRAAIESAWRAYDQAFAAHPHLICYAVKANGSLAILQLLARLGSGFDIVSGGELARVMKAGGDPARVVFSGVGKRDEEIEQALEAGILAFNVESEPELERIARIASARGERARISLRVNPDVDARTHPYISTGMKENKFGIDIHAAEALYHRAAAMAGIEVTGLDFHIGSQLTELDPLADALSRSLALVDRLEAAGITLEHLDIGGGLGIRYRDEAPPTPAALAERLGPLLEGRPQTLLMEPGRALVGEAGVLLTRVEYLKSGHREFAVVDAAMNDLMRPALYQAWQRIETVAPEAVPARAYDIVGPVCETADTLGAERSLALRPGSVLAIHGAGAYGFAMASQYNARPRPAEILVDGDTAHVIRQRESFEDLWRGETLLER</sequence>
<keyword evidence="4 5" id="KW-0456">Lyase</keyword>
<evidence type="ECO:0000256" key="5">
    <source>
        <dbReference type="HAMAP-Rule" id="MF_02120"/>
    </source>
</evidence>
<dbReference type="NCBIfam" id="TIGR01048">
    <property type="entry name" value="lysA"/>
    <property type="match status" value="1"/>
</dbReference>
<dbReference type="Gene3D" id="3.20.20.10">
    <property type="entry name" value="Alanine racemase"/>
    <property type="match status" value="1"/>
</dbReference>
<dbReference type="EC" id="4.1.1.20" evidence="5 6"/>
<evidence type="ECO:0000256" key="3">
    <source>
        <dbReference type="ARBA" id="ARBA00022898"/>
    </source>
</evidence>
<organism evidence="10 11">
    <name type="scientific">Spiribacter pallidus</name>
    <dbReference type="NCBI Taxonomy" id="1987936"/>
    <lineage>
        <taxon>Bacteria</taxon>
        <taxon>Pseudomonadati</taxon>
        <taxon>Pseudomonadota</taxon>
        <taxon>Gammaproteobacteria</taxon>
        <taxon>Chromatiales</taxon>
        <taxon>Ectothiorhodospiraceae</taxon>
        <taxon>Spiribacter</taxon>
    </lineage>
</organism>
<dbReference type="PROSITE" id="PS00879">
    <property type="entry name" value="ODR_DC_2_2"/>
    <property type="match status" value="1"/>
</dbReference>
<reference evidence="10 11" key="1">
    <citation type="submission" date="2024-02" db="EMBL/GenBank/DDBJ databases">
        <title>New especies of Spiribacter isolated from saline water.</title>
        <authorList>
            <person name="Leon M.J."/>
            <person name="De La Haba R."/>
            <person name="Sanchez-Porro C."/>
            <person name="Ventosa A."/>
        </authorList>
    </citation>
    <scope>NUCLEOTIDE SEQUENCE [LARGE SCALE GENOMIC DNA]</scope>
    <source>
        <strain evidence="11">ag22IC6-390</strain>
    </source>
</reference>